<organism evidence="1">
    <name type="scientific">Rhizophora mucronata</name>
    <name type="common">Asiatic mangrove</name>
    <dbReference type="NCBI Taxonomy" id="61149"/>
    <lineage>
        <taxon>Eukaryota</taxon>
        <taxon>Viridiplantae</taxon>
        <taxon>Streptophyta</taxon>
        <taxon>Embryophyta</taxon>
        <taxon>Tracheophyta</taxon>
        <taxon>Spermatophyta</taxon>
        <taxon>Magnoliopsida</taxon>
        <taxon>eudicotyledons</taxon>
        <taxon>Gunneridae</taxon>
        <taxon>Pentapetalae</taxon>
        <taxon>rosids</taxon>
        <taxon>fabids</taxon>
        <taxon>Malpighiales</taxon>
        <taxon>Rhizophoraceae</taxon>
        <taxon>Rhizophora</taxon>
    </lineage>
</organism>
<name>A0A2P2PGS2_RHIMU</name>
<protein>
    <submittedName>
        <fullName evidence="1">Uncharacterized protein</fullName>
    </submittedName>
</protein>
<dbReference type="EMBL" id="GGEC01073436">
    <property type="protein sequence ID" value="MBX53920.1"/>
    <property type="molecule type" value="Transcribed_RNA"/>
</dbReference>
<dbReference type="AlphaFoldDB" id="A0A2P2PGS2"/>
<proteinExistence type="predicted"/>
<evidence type="ECO:0000313" key="1">
    <source>
        <dbReference type="EMBL" id="MBX53920.1"/>
    </source>
</evidence>
<reference evidence="1" key="1">
    <citation type="submission" date="2018-02" db="EMBL/GenBank/DDBJ databases">
        <title>Rhizophora mucronata_Transcriptome.</title>
        <authorList>
            <person name="Meera S.P."/>
            <person name="Sreeshan A."/>
            <person name="Augustine A."/>
        </authorList>
    </citation>
    <scope>NUCLEOTIDE SEQUENCE</scope>
    <source>
        <tissue evidence="1">Leaf</tissue>
    </source>
</reference>
<sequence>MSKSDEKNKHSDKALPKL</sequence>
<accession>A0A2P2PGS2</accession>